<reference evidence="2" key="4">
    <citation type="submission" date="2016-09" db="EMBL/GenBank/DDBJ databases">
        <authorList>
            <person name="Pfeiffer F."/>
        </authorList>
    </citation>
    <scope>NUCLEOTIDE SEQUENCE</scope>
    <source>
        <strain evidence="2">ATCC 43099</strain>
    </source>
</reference>
<dbReference type="AlphaFoldDB" id="D3SS84"/>
<dbReference type="GeneID" id="8824060"/>
<dbReference type="PROSITE" id="PS51318">
    <property type="entry name" value="TAT"/>
    <property type="match status" value="1"/>
</dbReference>
<evidence type="ECO:0000313" key="5">
    <source>
        <dbReference type="Proteomes" id="UP000011543"/>
    </source>
</evidence>
<keyword evidence="4" id="KW-1185">Reference proteome</keyword>
<dbReference type="EMBL" id="CP001932">
    <property type="protein sequence ID" value="ADD04810.1"/>
    <property type="molecule type" value="Genomic_DNA"/>
</dbReference>
<feature type="region of interest" description="Disordered" evidence="1">
    <location>
        <begin position="32"/>
        <end position="63"/>
    </location>
</feature>
<reference evidence="3 5" key="3">
    <citation type="journal article" date="2014" name="PLoS Genet.">
        <title>Phylogenetically driven sequencing of extremely halophilic archaea reveals strategies for static and dynamic osmo-response.</title>
        <authorList>
            <person name="Becker E.A."/>
            <person name="Seitzer P.M."/>
            <person name="Tritt A."/>
            <person name="Larsen D."/>
            <person name="Krusor M."/>
            <person name="Yao A.I."/>
            <person name="Wu D."/>
            <person name="Madern D."/>
            <person name="Eisen J.A."/>
            <person name="Darling A.E."/>
            <person name="Facciotti M.T."/>
        </authorList>
    </citation>
    <scope>NUCLEOTIDE SEQUENCE [LARGE SCALE GENOMIC DNA]</scope>
    <source>
        <strain evidence="5">ATCC 43099 / DSM 3394 / CCM 3739 / CIP 104546 / IAM 13178 / JCM 8861 / NBRC 102185 / NCIMB 2190 / MS3</strain>
        <strain evidence="3">MS-3</strain>
    </source>
</reference>
<proteinExistence type="predicted"/>
<dbReference type="KEGG" id="nmg:Nmag_1228"/>
<dbReference type="InterPro" id="IPR006311">
    <property type="entry name" value="TAT_signal"/>
</dbReference>
<evidence type="ECO:0000256" key="1">
    <source>
        <dbReference type="SAM" id="MobiDB-lite"/>
    </source>
</evidence>
<dbReference type="eggNOG" id="arCOG06407">
    <property type="taxonomic scope" value="Archaea"/>
</dbReference>
<name>D3SS84_NATMM</name>
<reference evidence="4" key="1">
    <citation type="submission" date="2010-02" db="EMBL/GenBank/DDBJ databases">
        <title>Complete sequence of chromosome of Natrialba magadii ATCC 43099.</title>
        <authorList>
            <consortium name="US DOE Joint Genome Institute"/>
            <person name="Lucas S."/>
            <person name="Copeland A."/>
            <person name="Lapidus A."/>
            <person name="Cheng J.-F."/>
            <person name="Bruce D."/>
            <person name="Goodwin L."/>
            <person name="Pitluck S."/>
            <person name="Davenport K."/>
            <person name="Saunders E."/>
            <person name="Detter J.C."/>
            <person name="Han C."/>
            <person name="Tapia R."/>
            <person name="Land M."/>
            <person name="Hauser L."/>
            <person name="Kyrpides N."/>
            <person name="Mikhailova N."/>
            <person name="De Castro R.E."/>
            <person name="Maupin-Furlow J.A."/>
            <person name="Woyke T."/>
        </authorList>
    </citation>
    <scope>NUCLEOTIDE SEQUENCE [LARGE SCALE GENOMIC DNA]</scope>
    <source>
        <strain evidence="4">ATCC 43099 / DSM 3394 / CCM 3739 / CIP 104546 / IAM 13178 / JCM 8861 / NBRC 102185 / NCIMB 2190 / MS3</strain>
    </source>
</reference>
<sequence length="371" mass="37268">MGSRRAFVRTAAALVGGLPLVGSVGAVDTGSAITSGVPGDVDTTTAANASDTTNTSDTPTQRTATANRLPTNITTLTGSANRTALRAARLPAGLAPLVSAFEQRFDSVSLDALESATGTAAVAGATPIAGSATITGSVSTRALRRDLSRNGFTELESQRDGQSQEASAARFIADERAVAVALTESAVVLGYDSRVDTDASPASAPALAHVDATLEQSTRSPSGGTLPAGTAAHKLSRKLPGDATGAVALDSSTRALLTGAVADADDAVSTVVDAAAALGAAARVRSAAETTLTYGVVAPPSRLSTETVESALSVDDPSSGTDAPALRDVSVDRDGRFVLATATVDTEALVAAHARAFEIDADRDELLQALR</sequence>
<feature type="compositionally biased region" description="Low complexity" evidence="1">
    <location>
        <begin position="42"/>
        <end position="58"/>
    </location>
</feature>
<dbReference type="Proteomes" id="UP000001879">
    <property type="component" value="Chromosome"/>
</dbReference>
<feature type="region of interest" description="Disordered" evidence="1">
    <location>
        <begin position="212"/>
        <end position="232"/>
    </location>
</feature>
<feature type="compositionally biased region" description="Polar residues" evidence="1">
    <location>
        <begin position="214"/>
        <end position="223"/>
    </location>
</feature>
<dbReference type="OrthoDB" id="378052at2157"/>
<dbReference type="PaxDb" id="547559-Nmag_1228"/>
<dbReference type="HOGENOM" id="CLU_745178_0_0_2"/>
<gene>
    <name evidence="2" type="ordered locus">Nmag_1228</name>
    <name evidence="3" type="ORF">C500_18655</name>
</gene>
<reference evidence="2 4" key="2">
    <citation type="journal article" date="2012" name="BMC Genomics">
        <title>A comparative genomics perspective on the genetic content of the alkaliphilic haloarchaeon Natrialba magadii ATCC 43099T.</title>
        <authorList>
            <person name="Siddaramappa S."/>
            <person name="Challacombe J.F."/>
            <person name="Decastro R.E."/>
            <person name="Pfeiffer F."/>
            <person name="Sastre D.E."/>
            <person name="Gimenez M.I."/>
            <person name="Paggi R.A."/>
            <person name="Detter J.C."/>
            <person name="Davenport K.W."/>
            <person name="Goodwin L.A."/>
            <person name="Kyrpides N."/>
            <person name="Tapia R."/>
            <person name="Pitluck S."/>
            <person name="Lucas S."/>
            <person name="Woyke T."/>
            <person name="Maupin-Furlow J.A."/>
        </authorList>
    </citation>
    <scope>NUCLEOTIDE SEQUENCE [LARGE SCALE GENOMIC DNA]</scope>
    <source>
        <strain evidence="2">ATCC 43099</strain>
        <strain evidence="4">ATCC 43099 / DSM 3394 / CCM 3739 / CIP 104546 / IAM 13178 / JCM 8861 / NBRC 102185 / NCIMB 2190 / MS3</strain>
    </source>
</reference>
<dbReference type="RefSeq" id="WP_004217123.1">
    <property type="nucleotide sequence ID" value="NC_013922.1"/>
</dbReference>
<dbReference type="PATRIC" id="fig|547559.17.peg.3679"/>
<evidence type="ECO:0000313" key="4">
    <source>
        <dbReference type="Proteomes" id="UP000001879"/>
    </source>
</evidence>
<dbReference type="Proteomes" id="UP000011543">
    <property type="component" value="Unassembled WGS sequence"/>
</dbReference>
<dbReference type="EMBL" id="AOHS01000058">
    <property type="protein sequence ID" value="ELY24477.1"/>
    <property type="molecule type" value="Genomic_DNA"/>
</dbReference>
<protein>
    <submittedName>
        <fullName evidence="2">Uncharacterized protein</fullName>
    </submittedName>
</protein>
<accession>D3SS84</accession>
<organism evidence="2 4">
    <name type="scientific">Natrialba magadii (strain ATCC 43099 / DSM 3394 / CCM 3739 / CIP 104546 / IAM 13178 / JCM 8861 / NBRC 102185 / NCIMB 2190 / MS3)</name>
    <name type="common">Natronobacterium magadii</name>
    <dbReference type="NCBI Taxonomy" id="547559"/>
    <lineage>
        <taxon>Archaea</taxon>
        <taxon>Methanobacteriati</taxon>
        <taxon>Methanobacteriota</taxon>
        <taxon>Stenosarchaea group</taxon>
        <taxon>Halobacteria</taxon>
        <taxon>Halobacteriales</taxon>
        <taxon>Natrialbaceae</taxon>
        <taxon>Natrialba</taxon>
    </lineage>
</organism>
<evidence type="ECO:0000313" key="2">
    <source>
        <dbReference type="EMBL" id="ADD04810.1"/>
    </source>
</evidence>
<evidence type="ECO:0000313" key="3">
    <source>
        <dbReference type="EMBL" id="ELY24477.1"/>
    </source>
</evidence>